<sequence length="208" mass="23203">MKVFLVILISYLFGSIPWGLVIGKVFYHKDIRKEGSGNIGGTNAGRVLGKPAAISVTLLDAFKAFISMWIASMIDPSAILLAGLACAIGHCFPVFAQFKGGKAVATAYGYFLGITVFITHAWFWNFFWPIILFFAILYFTRIVSISSISAVGIETITSLIVNRSHILVFICLLILWLLITYRHKANLIRIKNGTESRIKWMGERHGNR</sequence>
<dbReference type="AlphaFoldDB" id="A0AB35U482"/>
<protein>
    <recommendedName>
        <fullName evidence="10">Glycerol-3-phosphate acyltransferase</fullName>
    </recommendedName>
    <alternativeName>
        <fullName evidence="10">Acyl-PO4 G3P acyltransferase</fullName>
    </alternativeName>
    <alternativeName>
        <fullName evidence="10">Acyl-phosphate--glycerol-3-phosphate acyltransferase</fullName>
    </alternativeName>
    <alternativeName>
        <fullName evidence="10">G3P acyltransferase</fullName>
        <shortName evidence="10">GPAT</shortName>
        <ecNumber evidence="10">2.3.1.275</ecNumber>
    </alternativeName>
    <alternativeName>
        <fullName evidence="10">Lysophosphatidic acid synthase</fullName>
        <shortName evidence="10">LPA synthase</shortName>
    </alternativeName>
</protein>
<dbReference type="InterPro" id="IPR003811">
    <property type="entry name" value="G3P_acylTferase_PlsY"/>
</dbReference>
<dbReference type="HAMAP" id="MF_01043">
    <property type="entry name" value="PlsY"/>
    <property type="match status" value="1"/>
</dbReference>
<dbReference type="GO" id="GO:0043772">
    <property type="term" value="F:acyl-phosphate glycerol-3-phosphate acyltransferase activity"/>
    <property type="evidence" value="ECO:0007669"/>
    <property type="project" value="UniProtKB-UniRule"/>
</dbReference>
<feature type="transmembrane region" description="Helical" evidence="10">
    <location>
        <begin position="77"/>
        <end position="96"/>
    </location>
</feature>
<proteinExistence type="inferred from homology"/>
<evidence type="ECO:0000256" key="2">
    <source>
        <dbReference type="ARBA" id="ARBA00022516"/>
    </source>
</evidence>
<dbReference type="NCBIfam" id="TIGR00023">
    <property type="entry name" value="glycerol-3-phosphate 1-O-acyltransferase PlsY"/>
    <property type="match status" value="1"/>
</dbReference>
<keyword evidence="6 10" id="KW-0443">Lipid metabolism</keyword>
<gene>
    <name evidence="10 11" type="primary">plsY</name>
    <name evidence="11" type="ORF">MOZ60_01000</name>
</gene>
<dbReference type="GO" id="GO:0005886">
    <property type="term" value="C:plasma membrane"/>
    <property type="evidence" value="ECO:0007669"/>
    <property type="project" value="UniProtKB-SubCell"/>
</dbReference>
<feature type="transmembrane region" description="Helical" evidence="10">
    <location>
        <begin position="103"/>
        <end position="124"/>
    </location>
</feature>
<keyword evidence="11" id="KW-0012">Acyltransferase</keyword>
<evidence type="ECO:0000256" key="5">
    <source>
        <dbReference type="ARBA" id="ARBA00022989"/>
    </source>
</evidence>
<reference evidence="11 12" key="1">
    <citation type="submission" date="2022-03" db="EMBL/GenBank/DDBJ databases">
        <title>Novel taxa within the pig intestine.</title>
        <authorList>
            <person name="Wylensek D."/>
            <person name="Bishof K."/>
            <person name="Afrizal A."/>
            <person name="Clavel T."/>
        </authorList>
    </citation>
    <scope>NUCLEOTIDE SEQUENCE [LARGE SCALE GENOMIC DNA]</scope>
    <source>
        <strain evidence="11 12">CLA-KB-P133</strain>
    </source>
</reference>
<comment type="pathway">
    <text evidence="10">Lipid metabolism; phospholipid metabolism.</text>
</comment>
<dbReference type="Pfam" id="PF02660">
    <property type="entry name" value="G3P_acyltransf"/>
    <property type="match status" value="1"/>
</dbReference>
<accession>A0AB35U482</accession>
<keyword evidence="1 10" id="KW-1003">Cell membrane</keyword>
<comment type="catalytic activity">
    <reaction evidence="10">
        <text>an acyl phosphate + sn-glycerol 3-phosphate = a 1-acyl-sn-glycero-3-phosphate + phosphate</text>
        <dbReference type="Rhea" id="RHEA:34075"/>
        <dbReference type="ChEBI" id="CHEBI:43474"/>
        <dbReference type="ChEBI" id="CHEBI:57597"/>
        <dbReference type="ChEBI" id="CHEBI:57970"/>
        <dbReference type="ChEBI" id="CHEBI:59918"/>
        <dbReference type="EC" id="2.3.1.275"/>
    </reaction>
</comment>
<evidence type="ECO:0000256" key="9">
    <source>
        <dbReference type="ARBA" id="ARBA00023264"/>
    </source>
</evidence>
<dbReference type="GO" id="GO:0008654">
    <property type="term" value="P:phospholipid biosynthetic process"/>
    <property type="evidence" value="ECO:0007669"/>
    <property type="project" value="UniProtKB-UniRule"/>
</dbReference>
<evidence type="ECO:0000256" key="7">
    <source>
        <dbReference type="ARBA" id="ARBA00023136"/>
    </source>
</evidence>
<keyword evidence="2 10" id="KW-0444">Lipid biosynthesis</keyword>
<feature type="transmembrane region" description="Helical" evidence="10">
    <location>
        <begin position="48"/>
        <end position="71"/>
    </location>
</feature>
<keyword evidence="12" id="KW-1185">Reference proteome</keyword>
<keyword evidence="4 10" id="KW-0812">Transmembrane</keyword>
<keyword evidence="3 10" id="KW-0808">Transferase</keyword>
<evidence type="ECO:0000256" key="6">
    <source>
        <dbReference type="ARBA" id="ARBA00023098"/>
    </source>
</evidence>
<evidence type="ECO:0000256" key="10">
    <source>
        <dbReference type="HAMAP-Rule" id="MF_01043"/>
    </source>
</evidence>
<feature type="transmembrane region" description="Helical" evidence="10">
    <location>
        <begin position="6"/>
        <end position="27"/>
    </location>
</feature>
<evidence type="ECO:0000256" key="1">
    <source>
        <dbReference type="ARBA" id="ARBA00022475"/>
    </source>
</evidence>
<dbReference type="PANTHER" id="PTHR30309:SF0">
    <property type="entry name" value="GLYCEROL-3-PHOSPHATE ACYLTRANSFERASE-RELATED"/>
    <property type="match status" value="1"/>
</dbReference>
<keyword evidence="9 10" id="KW-1208">Phospholipid metabolism</keyword>
<name>A0AB35U482_9FIRM</name>
<comment type="function">
    <text evidence="10">Catalyzes the transfer of an acyl group from acyl-phosphate (acyl-PO(4)) to glycerol-3-phosphate (G3P) to form lysophosphatidic acid (LPA). This enzyme utilizes acyl-phosphate as fatty acyl donor, but not acyl-CoA or acyl-ACP.</text>
</comment>
<dbReference type="EC" id="2.3.1.275" evidence="10"/>
<keyword evidence="5 10" id="KW-1133">Transmembrane helix</keyword>
<comment type="similarity">
    <text evidence="10">Belongs to the PlsY family.</text>
</comment>
<feature type="transmembrane region" description="Helical" evidence="10">
    <location>
        <begin position="165"/>
        <end position="181"/>
    </location>
</feature>
<keyword evidence="8 10" id="KW-0594">Phospholipid biosynthesis</keyword>
<comment type="caution">
    <text evidence="11">The sequence shown here is derived from an EMBL/GenBank/DDBJ whole genome shotgun (WGS) entry which is preliminary data.</text>
</comment>
<organism evidence="11 12">
    <name type="scientific">Grylomicrobium aquisgranensis</name>
    <dbReference type="NCBI Taxonomy" id="2926318"/>
    <lineage>
        <taxon>Bacteria</taxon>
        <taxon>Bacillati</taxon>
        <taxon>Bacillota</taxon>
        <taxon>Erysipelotrichia</taxon>
        <taxon>Erysipelotrichales</taxon>
        <taxon>Erysipelotrichaceae</taxon>
        <taxon>Grylomicrobium</taxon>
    </lineage>
</organism>
<evidence type="ECO:0000313" key="12">
    <source>
        <dbReference type="Proteomes" id="UP001286174"/>
    </source>
</evidence>
<evidence type="ECO:0000256" key="8">
    <source>
        <dbReference type="ARBA" id="ARBA00023209"/>
    </source>
</evidence>
<dbReference type="RefSeq" id="WP_277634851.1">
    <property type="nucleotide sequence ID" value="NZ_JALBUR010000001.1"/>
</dbReference>
<evidence type="ECO:0000256" key="3">
    <source>
        <dbReference type="ARBA" id="ARBA00022679"/>
    </source>
</evidence>
<dbReference type="Proteomes" id="UP001286174">
    <property type="component" value="Unassembled WGS sequence"/>
</dbReference>
<comment type="subunit">
    <text evidence="10">Probably interacts with PlsX.</text>
</comment>
<dbReference type="SMART" id="SM01207">
    <property type="entry name" value="G3P_acyltransf"/>
    <property type="match status" value="1"/>
</dbReference>
<evidence type="ECO:0000256" key="4">
    <source>
        <dbReference type="ARBA" id="ARBA00022692"/>
    </source>
</evidence>
<dbReference type="PANTHER" id="PTHR30309">
    <property type="entry name" value="INNER MEMBRANE PROTEIN YGIH"/>
    <property type="match status" value="1"/>
</dbReference>
<feature type="transmembrane region" description="Helical" evidence="10">
    <location>
        <begin position="130"/>
        <end position="153"/>
    </location>
</feature>
<evidence type="ECO:0000313" key="11">
    <source>
        <dbReference type="EMBL" id="MDX8418666.1"/>
    </source>
</evidence>
<comment type="subcellular location">
    <subcellularLocation>
        <location evidence="10">Cell membrane</location>
        <topology evidence="10">Multi-pass membrane protein</topology>
    </subcellularLocation>
</comment>
<keyword evidence="7 10" id="KW-0472">Membrane</keyword>
<dbReference type="EMBL" id="JALBUR010000001">
    <property type="protein sequence ID" value="MDX8418666.1"/>
    <property type="molecule type" value="Genomic_DNA"/>
</dbReference>